<evidence type="ECO:0000313" key="1">
    <source>
        <dbReference type="EMBL" id="EXL64997.1"/>
    </source>
</evidence>
<protein>
    <submittedName>
        <fullName evidence="1">Uncharacterized protein</fullName>
    </submittedName>
</protein>
<reference evidence="1" key="1">
    <citation type="submission" date="2011-11" db="EMBL/GenBank/DDBJ databases">
        <title>The Genome Sequence of Fusarium oxysporum PHW808.</title>
        <authorList>
            <consortium name="The Broad Institute Genome Sequencing Platform"/>
            <person name="Ma L.-J."/>
            <person name="Gale L.R."/>
            <person name="Schwartz D.C."/>
            <person name="Zhou S."/>
            <person name="Corby-Kistler H."/>
            <person name="Young S.K."/>
            <person name="Zeng Q."/>
            <person name="Gargeya S."/>
            <person name="Fitzgerald M."/>
            <person name="Haas B."/>
            <person name="Abouelleil A."/>
            <person name="Alvarado L."/>
            <person name="Arachchi H.M."/>
            <person name="Berlin A."/>
            <person name="Brown A."/>
            <person name="Chapman S.B."/>
            <person name="Chen Z."/>
            <person name="Dunbar C."/>
            <person name="Freedman E."/>
            <person name="Gearin G."/>
            <person name="Goldberg J."/>
            <person name="Griggs A."/>
            <person name="Gujja S."/>
            <person name="Heiman D."/>
            <person name="Howarth C."/>
            <person name="Larson L."/>
            <person name="Lui A."/>
            <person name="MacDonald P.J.P."/>
            <person name="Montmayeur A."/>
            <person name="Murphy C."/>
            <person name="Neiman D."/>
            <person name="Pearson M."/>
            <person name="Priest M."/>
            <person name="Roberts A."/>
            <person name="Saif S."/>
            <person name="Shea T."/>
            <person name="Shenoy N."/>
            <person name="Sisk P."/>
            <person name="Stolte C."/>
            <person name="Sykes S."/>
            <person name="Wortman J."/>
            <person name="Nusbaum C."/>
            <person name="Birren B."/>
        </authorList>
    </citation>
    <scope>NUCLEOTIDE SEQUENCE [LARGE SCALE GENOMIC DNA]</scope>
    <source>
        <strain evidence="1">54008</strain>
    </source>
</reference>
<gene>
    <name evidence="1" type="ORF">FOPG_18761</name>
</gene>
<dbReference type="EMBL" id="KK033791">
    <property type="protein sequence ID" value="EXL64997.1"/>
    <property type="molecule type" value="Genomic_DNA"/>
</dbReference>
<name>X0GMZ1_FUSOX</name>
<dbReference type="AlphaFoldDB" id="X0GMZ1"/>
<sequence>MASTNTTDFITEKILIIAHVIALTQDDVLVSKSG</sequence>
<reference evidence="1" key="2">
    <citation type="submission" date="2014-03" db="EMBL/GenBank/DDBJ databases">
        <title>The Genome Annotation of Fusarium oxysporum PHW808.</title>
        <authorList>
            <consortium name="The Broad Institute Genomics Platform"/>
            <person name="Ma L.-J."/>
            <person name="Corby-Kistler H."/>
            <person name="Broz K."/>
            <person name="Gale L.R."/>
            <person name="Jonkers W."/>
            <person name="O'Donnell K."/>
            <person name="Ploetz R."/>
            <person name="Steinberg C."/>
            <person name="Schwartz D.C."/>
            <person name="VanEtten H."/>
            <person name="Zhou S."/>
            <person name="Young S.K."/>
            <person name="Zeng Q."/>
            <person name="Gargeya S."/>
            <person name="Fitzgerald M."/>
            <person name="Abouelleil A."/>
            <person name="Alvarado L."/>
            <person name="Chapman S.B."/>
            <person name="Gainer-Dewar J."/>
            <person name="Goldberg J."/>
            <person name="Griggs A."/>
            <person name="Gujja S."/>
            <person name="Hansen M."/>
            <person name="Howarth C."/>
            <person name="Imamovic A."/>
            <person name="Ireland A."/>
            <person name="Larimer J."/>
            <person name="McCowan C."/>
            <person name="Murphy C."/>
            <person name="Pearson M."/>
            <person name="Poon T.W."/>
            <person name="Priest M."/>
            <person name="Roberts A."/>
            <person name="Saif S."/>
            <person name="Shea T."/>
            <person name="Sykes S."/>
            <person name="Wortman J."/>
            <person name="Nusbaum C."/>
            <person name="Birren B."/>
        </authorList>
    </citation>
    <scope>NUCLEOTIDE SEQUENCE</scope>
    <source>
        <strain evidence="1">54008</strain>
    </source>
</reference>
<accession>X0GMZ1</accession>
<dbReference type="Proteomes" id="UP000030676">
    <property type="component" value="Unassembled WGS sequence"/>
</dbReference>
<organism evidence="1">
    <name type="scientific">Fusarium oxysporum f. sp. conglutinans race 2 54008</name>
    <dbReference type="NCBI Taxonomy" id="1089457"/>
    <lineage>
        <taxon>Eukaryota</taxon>
        <taxon>Fungi</taxon>
        <taxon>Dikarya</taxon>
        <taxon>Ascomycota</taxon>
        <taxon>Pezizomycotina</taxon>
        <taxon>Sordariomycetes</taxon>
        <taxon>Hypocreomycetidae</taxon>
        <taxon>Hypocreales</taxon>
        <taxon>Nectriaceae</taxon>
        <taxon>Fusarium</taxon>
        <taxon>Fusarium oxysporum species complex</taxon>
    </lineage>
</organism>
<dbReference type="HOGENOM" id="CLU_3377159_0_0_1"/>
<proteinExistence type="predicted"/>